<dbReference type="Proteomes" id="UP000554482">
    <property type="component" value="Unassembled WGS sequence"/>
</dbReference>
<feature type="domain" description="DUF1664" evidence="2">
    <location>
        <begin position="70"/>
        <end position="182"/>
    </location>
</feature>
<dbReference type="Pfam" id="PF07889">
    <property type="entry name" value="DUF1664"/>
    <property type="match status" value="1"/>
</dbReference>
<dbReference type="PANTHER" id="PTHR46667:SF6">
    <property type="entry name" value="OS01G0185100 PROTEIN"/>
    <property type="match status" value="1"/>
</dbReference>
<feature type="coiled-coil region" evidence="1">
    <location>
        <begin position="109"/>
        <end position="143"/>
    </location>
</feature>
<gene>
    <name evidence="3" type="ORF">FRX31_028959</name>
</gene>
<name>A0A7J6V9M4_THATH</name>
<dbReference type="AlphaFoldDB" id="A0A7J6V9M4"/>
<evidence type="ECO:0000313" key="4">
    <source>
        <dbReference type="Proteomes" id="UP000554482"/>
    </source>
</evidence>
<comment type="caution">
    <text evidence="3">The sequence shown here is derived from an EMBL/GenBank/DDBJ whole genome shotgun (WGS) entry which is preliminary data.</text>
</comment>
<dbReference type="EMBL" id="JABWDY010036169">
    <property type="protein sequence ID" value="KAF5181457.1"/>
    <property type="molecule type" value="Genomic_DNA"/>
</dbReference>
<evidence type="ECO:0000259" key="2">
    <source>
        <dbReference type="Pfam" id="PF07889"/>
    </source>
</evidence>
<organism evidence="3 4">
    <name type="scientific">Thalictrum thalictroides</name>
    <name type="common">Rue-anemone</name>
    <name type="synonym">Anemone thalictroides</name>
    <dbReference type="NCBI Taxonomy" id="46969"/>
    <lineage>
        <taxon>Eukaryota</taxon>
        <taxon>Viridiplantae</taxon>
        <taxon>Streptophyta</taxon>
        <taxon>Embryophyta</taxon>
        <taxon>Tracheophyta</taxon>
        <taxon>Spermatophyta</taxon>
        <taxon>Magnoliopsida</taxon>
        <taxon>Ranunculales</taxon>
        <taxon>Ranunculaceae</taxon>
        <taxon>Thalictroideae</taxon>
        <taxon>Thalictrum</taxon>
    </lineage>
</organism>
<dbReference type="PANTHER" id="PTHR46667">
    <property type="entry name" value="OS05G0182700 PROTEIN"/>
    <property type="match status" value="1"/>
</dbReference>
<protein>
    <recommendedName>
        <fullName evidence="2">DUF1664 domain-containing protein</fullName>
    </recommendedName>
</protein>
<accession>A0A7J6V9M4</accession>
<keyword evidence="1" id="KW-0175">Coiled coil</keyword>
<reference evidence="3 4" key="1">
    <citation type="submission" date="2020-06" db="EMBL/GenBank/DDBJ databases">
        <title>Transcriptomic and genomic resources for Thalictrum thalictroides and T. hernandezii: Facilitating candidate gene discovery in an emerging model plant lineage.</title>
        <authorList>
            <person name="Arias T."/>
            <person name="Riano-Pachon D.M."/>
            <person name="Di Stilio V.S."/>
        </authorList>
    </citation>
    <scope>NUCLEOTIDE SEQUENCE [LARGE SCALE GENOMIC DNA]</scope>
    <source>
        <strain evidence="4">cv. WT478/WT964</strain>
        <tissue evidence="3">Leaves</tissue>
    </source>
</reference>
<keyword evidence="4" id="KW-1185">Reference proteome</keyword>
<proteinExistence type="predicted"/>
<dbReference type="InterPro" id="IPR012458">
    <property type="entry name" value="DUF1664"/>
</dbReference>
<evidence type="ECO:0000256" key="1">
    <source>
        <dbReference type="SAM" id="Coils"/>
    </source>
</evidence>
<evidence type="ECO:0000313" key="3">
    <source>
        <dbReference type="EMBL" id="KAF5181457.1"/>
    </source>
</evidence>
<sequence length="256" mass="28884">MKAAMAMMPRLSQLGFSKSTPMYTTLGVAGISSGLMIVKLTGLSDKITEFQVHSIKEELRKDLENSGSIALIGPVLTLGAVGYTIKCLLDVSTPFLTKRNSARALSSVTRYLEKKFAALSEKMKDLTEQLESYKKLYEKKEMSKLIRNEVLDARQNVSQISGNDVDLLEKMISDLVGIVSEVSITDRDQEYSDFLYSLVMEEGCGFDEDFLVKVFDLLNEDHVVARGFISKNSNMRKKWLTEFVKKHREVESRNLQ</sequence>